<dbReference type="AlphaFoldDB" id="A0AAE1E2K1"/>
<keyword evidence="2" id="KW-1185">Reference proteome</keyword>
<comment type="caution">
    <text evidence="1">The sequence shown here is derived from an EMBL/GenBank/DDBJ whole genome shotgun (WGS) entry which is preliminary data.</text>
</comment>
<dbReference type="Proteomes" id="UP001283361">
    <property type="component" value="Unassembled WGS sequence"/>
</dbReference>
<dbReference type="EMBL" id="JAWDGP010001389">
    <property type="protein sequence ID" value="KAK3792089.1"/>
    <property type="molecule type" value="Genomic_DNA"/>
</dbReference>
<evidence type="ECO:0000313" key="1">
    <source>
        <dbReference type="EMBL" id="KAK3792089.1"/>
    </source>
</evidence>
<protein>
    <submittedName>
        <fullName evidence="1">Uncharacterized protein</fullName>
    </submittedName>
</protein>
<name>A0AAE1E2K1_9GAST</name>
<accession>A0AAE1E2K1</accession>
<reference evidence="1" key="1">
    <citation type="journal article" date="2023" name="G3 (Bethesda)">
        <title>A reference genome for the long-term kleptoplast-retaining sea slug Elysia crispata morphotype clarki.</title>
        <authorList>
            <person name="Eastman K.E."/>
            <person name="Pendleton A.L."/>
            <person name="Shaikh M.A."/>
            <person name="Suttiyut T."/>
            <person name="Ogas R."/>
            <person name="Tomko P."/>
            <person name="Gavelis G."/>
            <person name="Widhalm J.R."/>
            <person name="Wisecaver J.H."/>
        </authorList>
    </citation>
    <scope>NUCLEOTIDE SEQUENCE</scope>
    <source>
        <strain evidence="1">ECLA1</strain>
    </source>
</reference>
<evidence type="ECO:0000313" key="2">
    <source>
        <dbReference type="Proteomes" id="UP001283361"/>
    </source>
</evidence>
<proteinExistence type="predicted"/>
<sequence>MPPWSCNETEDPDRSINPTHTHLVSAVLVDGPASGRYCSSPRQGEEPKKGMLVRKLITQSSYGVEGLLAMRRNKFA</sequence>
<organism evidence="1 2">
    <name type="scientific">Elysia crispata</name>
    <name type="common">lettuce slug</name>
    <dbReference type="NCBI Taxonomy" id="231223"/>
    <lineage>
        <taxon>Eukaryota</taxon>
        <taxon>Metazoa</taxon>
        <taxon>Spiralia</taxon>
        <taxon>Lophotrochozoa</taxon>
        <taxon>Mollusca</taxon>
        <taxon>Gastropoda</taxon>
        <taxon>Heterobranchia</taxon>
        <taxon>Euthyneura</taxon>
        <taxon>Panpulmonata</taxon>
        <taxon>Sacoglossa</taxon>
        <taxon>Placobranchoidea</taxon>
        <taxon>Plakobranchidae</taxon>
        <taxon>Elysia</taxon>
    </lineage>
</organism>
<gene>
    <name evidence="1" type="ORF">RRG08_055356</name>
</gene>